<sequence>MTGSHRYVCSEYTPSFLDNSASDATAFQNAEISHHNFVDLFIIKLFFALLTVKMLSSFNLRNERSSLDIQEVGVSTSHGLSRGQLFTPSPRELASHHRDDHLHSSHSLFSLSSFFKS</sequence>
<proteinExistence type="predicted"/>
<accession>A0AAV4N0A5</accession>
<keyword evidence="2" id="KW-1185">Reference proteome</keyword>
<name>A0AAV4N0A5_CAEEX</name>
<protein>
    <submittedName>
        <fullName evidence="1">Uncharacterized protein</fullName>
    </submittedName>
</protein>
<organism evidence="1 2">
    <name type="scientific">Caerostris extrusa</name>
    <name type="common">Bark spider</name>
    <name type="synonym">Caerostris bankana</name>
    <dbReference type="NCBI Taxonomy" id="172846"/>
    <lineage>
        <taxon>Eukaryota</taxon>
        <taxon>Metazoa</taxon>
        <taxon>Ecdysozoa</taxon>
        <taxon>Arthropoda</taxon>
        <taxon>Chelicerata</taxon>
        <taxon>Arachnida</taxon>
        <taxon>Araneae</taxon>
        <taxon>Araneomorphae</taxon>
        <taxon>Entelegynae</taxon>
        <taxon>Araneoidea</taxon>
        <taxon>Araneidae</taxon>
        <taxon>Caerostris</taxon>
    </lineage>
</organism>
<dbReference type="AlphaFoldDB" id="A0AAV4N0A5"/>
<gene>
    <name evidence="1" type="ORF">CEXT_4471</name>
</gene>
<evidence type="ECO:0000313" key="2">
    <source>
        <dbReference type="Proteomes" id="UP001054945"/>
    </source>
</evidence>
<reference evidence="1 2" key="1">
    <citation type="submission" date="2021-06" db="EMBL/GenBank/DDBJ databases">
        <title>Caerostris extrusa draft genome.</title>
        <authorList>
            <person name="Kono N."/>
            <person name="Arakawa K."/>
        </authorList>
    </citation>
    <scope>NUCLEOTIDE SEQUENCE [LARGE SCALE GENOMIC DNA]</scope>
</reference>
<comment type="caution">
    <text evidence="1">The sequence shown here is derived from an EMBL/GenBank/DDBJ whole genome shotgun (WGS) entry which is preliminary data.</text>
</comment>
<dbReference type="Proteomes" id="UP001054945">
    <property type="component" value="Unassembled WGS sequence"/>
</dbReference>
<evidence type="ECO:0000313" key="1">
    <source>
        <dbReference type="EMBL" id="GIX77670.1"/>
    </source>
</evidence>
<dbReference type="EMBL" id="BPLR01020349">
    <property type="protein sequence ID" value="GIX77670.1"/>
    <property type="molecule type" value="Genomic_DNA"/>
</dbReference>